<keyword evidence="1" id="KW-0500">Molybdenum</keyword>
<evidence type="ECO:0000313" key="4">
    <source>
        <dbReference type="Proteomes" id="UP000007177"/>
    </source>
</evidence>
<comment type="cofactor">
    <cofactor evidence="1">
        <name>Mg(2+)</name>
        <dbReference type="ChEBI" id="CHEBI:18420"/>
    </cofactor>
</comment>
<dbReference type="GO" id="GO:0016779">
    <property type="term" value="F:nucleotidyltransferase activity"/>
    <property type="evidence" value="ECO:0007669"/>
    <property type="project" value="UniProtKB-KW"/>
</dbReference>
<dbReference type="PANTHER" id="PTHR10192:SF28">
    <property type="entry name" value="MOLYBDOPTERIN MOLYBDENUMTRANSFERASE"/>
    <property type="match status" value="1"/>
</dbReference>
<dbReference type="STRING" id="931626.Awo_c27200"/>
<dbReference type="HOGENOM" id="CLU_068847_1_0_9"/>
<gene>
    <name evidence="3" type="primary">moeA3</name>
    <name evidence="3" type="ordered locus">Awo_c27200</name>
</gene>
<dbReference type="Pfam" id="PF00994">
    <property type="entry name" value="MoCF_biosynth"/>
    <property type="match status" value="1"/>
</dbReference>
<evidence type="ECO:0000313" key="3">
    <source>
        <dbReference type="EMBL" id="AFA49473.1"/>
    </source>
</evidence>
<dbReference type="CDD" id="cd03522">
    <property type="entry name" value="MoeA_like"/>
    <property type="match status" value="1"/>
</dbReference>
<keyword evidence="1 3" id="KW-0808">Transferase</keyword>
<evidence type="ECO:0000256" key="1">
    <source>
        <dbReference type="RuleBase" id="RU365090"/>
    </source>
</evidence>
<dbReference type="SUPFAM" id="SSF53218">
    <property type="entry name" value="Molybdenum cofactor biosynthesis proteins"/>
    <property type="match status" value="1"/>
</dbReference>
<comment type="similarity">
    <text evidence="1">Belongs to the MoeA family.</text>
</comment>
<protein>
    <recommendedName>
        <fullName evidence="1">Molybdopterin molybdenumtransferase</fullName>
        <ecNumber evidence="1">2.10.1.1</ecNumber>
    </recommendedName>
</protein>
<dbReference type="Proteomes" id="UP000007177">
    <property type="component" value="Chromosome"/>
</dbReference>
<organism evidence="3 4">
    <name type="scientific">Acetobacterium woodii (strain ATCC 29683 / DSM 1030 / JCM 2381 / KCTC 1655 / WB1)</name>
    <dbReference type="NCBI Taxonomy" id="931626"/>
    <lineage>
        <taxon>Bacteria</taxon>
        <taxon>Bacillati</taxon>
        <taxon>Bacillota</taxon>
        <taxon>Clostridia</taxon>
        <taxon>Eubacteriales</taxon>
        <taxon>Eubacteriaceae</taxon>
        <taxon>Acetobacterium</taxon>
    </lineage>
</organism>
<dbReference type="SMART" id="SM00852">
    <property type="entry name" value="MoCF_biosynth"/>
    <property type="match status" value="1"/>
</dbReference>
<comment type="catalytic activity">
    <reaction evidence="1">
        <text>adenylyl-molybdopterin + molybdate = Mo-molybdopterin + AMP + H(+)</text>
        <dbReference type="Rhea" id="RHEA:35047"/>
        <dbReference type="ChEBI" id="CHEBI:15378"/>
        <dbReference type="ChEBI" id="CHEBI:36264"/>
        <dbReference type="ChEBI" id="CHEBI:62727"/>
        <dbReference type="ChEBI" id="CHEBI:71302"/>
        <dbReference type="ChEBI" id="CHEBI:456215"/>
    </reaction>
</comment>
<dbReference type="GO" id="GO:0006777">
    <property type="term" value="P:Mo-molybdopterin cofactor biosynthetic process"/>
    <property type="evidence" value="ECO:0007669"/>
    <property type="project" value="UniProtKB-UniRule"/>
</dbReference>
<dbReference type="Gene3D" id="3.40.980.10">
    <property type="entry name" value="MoaB/Mog-like domain"/>
    <property type="match status" value="1"/>
</dbReference>
<keyword evidence="1" id="KW-0460">Magnesium</keyword>
<keyword evidence="4" id="KW-1185">Reference proteome</keyword>
<dbReference type="EMBL" id="CP002987">
    <property type="protein sequence ID" value="AFA49473.1"/>
    <property type="molecule type" value="Genomic_DNA"/>
</dbReference>
<dbReference type="AlphaFoldDB" id="H6LFI6"/>
<dbReference type="InterPro" id="IPR038987">
    <property type="entry name" value="MoeA-like"/>
</dbReference>
<reference evidence="4" key="1">
    <citation type="submission" date="2011-07" db="EMBL/GenBank/DDBJ databases">
        <title>Complete genome sequence of Acetobacterium woodii.</title>
        <authorList>
            <person name="Poehlein A."/>
            <person name="Schmidt S."/>
            <person name="Kaster A.-K."/>
            <person name="Goenrich M."/>
            <person name="Vollmers J."/>
            <person name="Thuermer A."/>
            <person name="Gottschalk G."/>
            <person name="Thauer R.K."/>
            <person name="Daniel R."/>
            <person name="Mueller V."/>
        </authorList>
    </citation>
    <scope>NUCLEOTIDE SEQUENCE [LARGE SCALE GENOMIC DNA]</scope>
    <source>
        <strain evidence="4">ATCC 29683 / DSM 1030 / JCM 2381 / KCTC 1655 / WB1</strain>
    </source>
</reference>
<keyword evidence="1" id="KW-0501">Molybdenum cofactor biosynthesis</keyword>
<keyword evidence="3" id="KW-0548">Nucleotidyltransferase</keyword>
<comment type="function">
    <text evidence="1">Catalyzes the insertion of molybdate into adenylated molybdopterin with the concomitant release of AMP.</text>
</comment>
<reference evidence="3 4" key="2">
    <citation type="journal article" date="2012" name="PLoS ONE">
        <title>An ancient pathway combining carbon dioxide fixation with the generation and utilization of a sodium ion gradient for ATP synthesis.</title>
        <authorList>
            <person name="Poehlein A."/>
            <person name="Schmidt S."/>
            <person name="Kaster A.K."/>
            <person name="Goenrich M."/>
            <person name="Vollmers J."/>
            <person name="Thurmer A."/>
            <person name="Bertsch J."/>
            <person name="Schuchmann K."/>
            <person name="Voigt B."/>
            <person name="Hecker M."/>
            <person name="Daniel R."/>
            <person name="Thauer R.K."/>
            <person name="Gottschalk G."/>
            <person name="Muller V."/>
        </authorList>
    </citation>
    <scope>NUCLEOTIDE SEQUENCE [LARGE SCALE GENOMIC DNA]</scope>
    <source>
        <strain evidence="4">ATCC 29683 / DSM 1030 / JCM 2381 / KCTC 1655 / WB1</strain>
    </source>
</reference>
<dbReference type="GO" id="GO:0061599">
    <property type="term" value="F:molybdopterin molybdotransferase activity"/>
    <property type="evidence" value="ECO:0007669"/>
    <property type="project" value="UniProtKB-UniRule"/>
</dbReference>
<name>H6LFI6_ACEWD</name>
<dbReference type="KEGG" id="awo:Awo_c27200"/>
<feature type="domain" description="MoaB/Mog" evidence="2">
    <location>
        <begin position="163"/>
        <end position="295"/>
    </location>
</feature>
<evidence type="ECO:0000259" key="2">
    <source>
        <dbReference type="SMART" id="SM00852"/>
    </source>
</evidence>
<dbReference type="InterPro" id="IPR001453">
    <property type="entry name" value="MoaB/Mog_dom"/>
</dbReference>
<sequence>MFLAHDMTQIIPGKFKGAAFKKGHIVQEEDIPRLLSMGKEHIAIIEFNDGTIHEDEAALRLGKAASGIGVEFVSASEGKVTITATQTGLLKINVNVLQEINELGEMMMATLHTDTMVTKGTLVGSTRIIPLSIENEKLVKMEELCARNEPVVQVVPLKKFKVGVVTTGNEIFYGRIEDKFGDVIREKFAELDSYVFKQVFSRDDSDMIAQCILDLIKEGAEIVTVTGGMSVDPDDVTPEGIGKTGAKFVSYGAPTLPGAMFLLSYLGDIPILGLPGCIMYSHRTVFDLVVPKLMVGERLTRRDISKLGHGGLCSTCSECHYPNCGFGKG</sequence>
<keyword evidence="1" id="KW-0479">Metal-binding</keyword>
<dbReference type="GO" id="GO:0046872">
    <property type="term" value="F:metal ion binding"/>
    <property type="evidence" value="ECO:0007669"/>
    <property type="project" value="UniProtKB-UniRule"/>
</dbReference>
<accession>H6LFI6</accession>
<dbReference type="GO" id="GO:0005829">
    <property type="term" value="C:cytosol"/>
    <property type="evidence" value="ECO:0007669"/>
    <property type="project" value="TreeGrafter"/>
</dbReference>
<dbReference type="eggNOG" id="COG0521">
    <property type="taxonomic scope" value="Bacteria"/>
</dbReference>
<dbReference type="PANTHER" id="PTHR10192">
    <property type="entry name" value="MOLYBDOPTERIN BIOSYNTHESIS PROTEIN"/>
    <property type="match status" value="1"/>
</dbReference>
<comment type="pathway">
    <text evidence="1">Cofactor biosynthesis; molybdopterin biosynthesis.</text>
</comment>
<dbReference type="EC" id="2.10.1.1" evidence="1"/>
<proteinExistence type="inferred from homology"/>
<dbReference type="InterPro" id="IPR036425">
    <property type="entry name" value="MoaB/Mog-like_dom_sf"/>
</dbReference>
<dbReference type="UniPathway" id="UPA00344"/>